<evidence type="ECO:0000259" key="4">
    <source>
        <dbReference type="Pfam" id="PF00155"/>
    </source>
</evidence>
<accession>A0A2S0UNX5</accession>
<evidence type="ECO:0000313" key="6">
    <source>
        <dbReference type="Proteomes" id="UP000244496"/>
    </source>
</evidence>
<dbReference type="SUPFAM" id="SSF53383">
    <property type="entry name" value="PLP-dependent transferases"/>
    <property type="match status" value="1"/>
</dbReference>
<keyword evidence="2" id="KW-0663">Pyridoxal phosphate</keyword>
<keyword evidence="6" id="KW-1185">Reference proteome</keyword>
<dbReference type="InterPro" id="IPR004839">
    <property type="entry name" value="Aminotransferase_I/II_large"/>
</dbReference>
<keyword evidence="3" id="KW-0032">Aminotransferase</keyword>
<dbReference type="InterPro" id="IPR015421">
    <property type="entry name" value="PyrdxlP-dep_Trfase_major"/>
</dbReference>
<dbReference type="AlphaFoldDB" id="A0A2S0UNX5"/>
<dbReference type="OrthoDB" id="9799304at2"/>
<evidence type="ECO:0000256" key="3">
    <source>
        <dbReference type="RuleBase" id="RU000481"/>
    </source>
</evidence>
<reference evidence="5 6" key="1">
    <citation type="submission" date="2018-04" db="EMBL/GenBank/DDBJ databases">
        <title>Genome sequencing of Gemmobacter.</title>
        <authorList>
            <person name="Yi H."/>
            <person name="Baek M.-G."/>
        </authorList>
    </citation>
    <scope>NUCLEOTIDE SEQUENCE [LARGE SCALE GENOMIC DNA]</scope>
    <source>
        <strain evidence="5 6">HYN0069</strain>
    </source>
</reference>
<evidence type="ECO:0000256" key="1">
    <source>
        <dbReference type="ARBA" id="ARBA00001933"/>
    </source>
</evidence>
<dbReference type="Gene3D" id="3.40.640.10">
    <property type="entry name" value="Type I PLP-dependent aspartate aminotransferase-like (Major domain)"/>
    <property type="match status" value="1"/>
</dbReference>
<dbReference type="PROSITE" id="PS00105">
    <property type="entry name" value="AA_TRANSFER_CLASS_1"/>
    <property type="match status" value="1"/>
</dbReference>
<dbReference type="InterPro" id="IPR015424">
    <property type="entry name" value="PyrdxlP-dep_Trfase"/>
</dbReference>
<dbReference type="PANTHER" id="PTHR42885">
    <property type="entry name" value="HISTIDINOL-PHOSPHATE AMINOTRANSFERASE-RELATED"/>
    <property type="match status" value="1"/>
</dbReference>
<dbReference type="Pfam" id="PF00155">
    <property type="entry name" value="Aminotran_1_2"/>
    <property type="match status" value="1"/>
</dbReference>
<dbReference type="EMBL" id="CP028918">
    <property type="protein sequence ID" value="AWB49497.1"/>
    <property type="molecule type" value="Genomic_DNA"/>
</dbReference>
<dbReference type="KEGG" id="geh:HYN69_14205"/>
<dbReference type="InterPro" id="IPR015422">
    <property type="entry name" value="PyrdxlP-dep_Trfase_small"/>
</dbReference>
<name>A0A2S0UNX5_9RHOB</name>
<organism evidence="5 6">
    <name type="scientific">Paragemmobacter aquarius</name>
    <dbReference type="NCBI Taxonomy" id="2169400"/>
    <lineage>
        <taxon>Bacteria</taxon>
        <taxon>Pseudomonadati</taxon>
        <taxon>Pseudomonadota</taxon>
        <taxon>Alphaproteobacteria</taxon>
        <taxon>Rhodobacterales</taxon>
        <taxon>Paracoccaceae</taxon>
        <taxon>Paragemmobacter</taxon>
    </lineage>
</organism>
<dbReference type="Gene3D" id="3.90.1150.10">
    <property type="entry name" value="Aspartate Aminotransferase, domain 1"/>
    <property type="match status" value="1"/>
</dbReference>
<keyword evidence="3" id="KW-0808">Transferase</keyword>
<sequence length="312" mass="32398">MQAADHGGGIDAAVARWGGLRGDWLDLSTGINPRPYPVAAFGGDVWTALPDAAAFAALEAAARAFWRVPEGAAVLAASGASALIARIPALVPAGQVAIAGPTYNEHGRAFRACGWEVAEAGGDAVPEAAVVVHPNNPDGRLQPVPDAALRVVDESFCDVCPDESQIALADRAGVVVLKSFGKFWGLAGMRLGFAIGDPALVARLAAMVGPWAVSGPALRVGAAALADGDWARATRARLSLDAARLDGLMQRAGATVVGGTTLFRLYDVGDATAWAERLARHRILGRVFPYSSRWLRLGLPDGAGWERLEAAL</sequence>
<comment type="similarity">
    <text evidence="3">Belongs to the class-I pyridoxal-phosphate-dependent aminotransferase family.</text>
</comment>
<dbReference type="InterPro" id="IPR004838">
    <property type="entry name" value="NHTrfase_class1_PyrdxlP-BS"/>
</dbReference>
<dbReference type="GO" id="GO:0008483">
    <property type="term" value="F:transaminase activity"/>
    <property type="evidence" value="ECO:0007669"/>
    <property type="project" value="UniProtKB-KW"/>
</dbReference>
<dbReference type="PANTHER" id="PTHR42885:SF1">
    <property type="entry name" value="THREONINE-PHOSPHATE DECARBOXYLASE"/>
    <property type="match status" value="1"/>
</dbReference>
<dbReference type="Proteomes" id="UP000244496">
    <property type="component" value="Chromosome"/>
</dbReference>
<comment type="cofactor">
    <cofactor evidence="1 3">
        <name>pyridoxal 5'-phosphate</name>
        <dbReference type="ChEBI" id="CHEBI:597326"/>
    </cofactor>
</comment>
<protein>
    <recommendedName>
        <fullName evidence="3">Aminotransferase</fullName>
        <ecNumber evidence="3">2.6.1.-</ecNumber>
    </recommendedName>
</protein>
<evidence type="ECO:0000313" key="5">
    <source>
        <dbReference type="EMBL" id="AWB49497.1"/>
    </source>
</evidence>
<dbReference type="EC" id="2.6.1.-" evidence="3"/>
<feature type="domain" description="Aminotransferase class I/classII large" evidence="4">
    <location>
        <begin position="149"/>
        <end position="299"/>
    </location>
</feature>
<dbReference type="RefSeq" id="WP_108436314.1">
    <property type="nucleotide sequence ID" value="NZ_CP028918.1"/>
</dbReference>
<evidence type="ECO:0000256" key="2">
    <source>
        <dbReference type="ARBA" id="ARBA00022898"/>
    </source>
</evidence>
<proteinExistence type="inferred from homology"/>
<dbReference type="GO" id="GO:0030170">
    <property type="term" value="F:pyridoxal phosphate binding"/>
    <property type="evidence" value="ECO:0007669"/>
    <property type="project" value="InterPro"/>
</dbReference>
<gene>
    <name evidence="5" type="ORF">HYN69_14205</name>
</gene>